<name>A0A8S0X7T6_9GAMM</name>
<gene>
    <name evidence="1" type="ORF">METHB2_200043</name>
</gene>
<dbReference type="AlphaFoldDB" id="A0A8S0X7T6"/>
<dbReference type="EMBL" id="CADCXN010000048">
    <property type="protein sequence ID" value="CAA9890357.1"/>
    <property type="molecule type" value="Genomic_DNA"/>
</dbReference>
<organism evidence="1 2">
    <name type="scientific">Candidatus Methylobacter favarea</name>
    <dbReference type="NCBI Taxonomy" id="2707345"/>
    <lineage>
        <taxon>Bacteria</taxon>
        <taxon>Pseudomonadati</taxon>
        <taxon>Pseudomonadota</taxon>
        <taxon>Gammaproteobacteria</taxon>
        <taxon>Methylococcales</taxon>
        <taxon>Methylococcaceae</taxon>
        <taxon>Methylobacter</taxon>
    </lineage>
</organism>
<sequence length="48" mass="5439">MTLAIVIAQTSQLKMKRKQTIGLSDCIKTIARSYINAWVDNYACAHRI</sequence>
<evidence type="ECO:0000313" key="2">
    <source>
        <dbReference type="Proteomes" id="UP000494216"/>
    </source>
</evidence>
<keyword evidence="2" id="KW-1185">Reference proteome</keyword>
<dbReference type="Proteomes" id="UP000494216">
    <property type="component" value="Unassembled WGS sequence"/>
</dbReference>
<protein>
    <submittedName>
        <fullName evidence="1">Uncharacterized protein</fullName>
    </submittedName>
</protein>
<proteinExistence type="predicted"/>
<accession>A0A8S0X7T6</accession>
<evidence type="ECO:0000313" key="1">
    <source>
        <dbReference type="EMBL" id="CAA9890357.1"/>
    </source>
</evidence>
<reference evidence="1 2" key="1">
    <citation type="submission" date="2020-02" db="EMBL/GenBank/DDBJ databases">
        <authorList>
            <person name="Hogendoorn C."/>
        </authorList>
    </citation>
    <scope>NUCLEOTIDE SEQUENCE [LARGE SCALE GENOMIC DNA]</scope>
    <source>
        <strain evidence="1">METHB21</strain>
    </source>
</reference>
<comment type="caution">
    <text evidence="1">The sequence shown here is derived from an EMBL/GenBank/DDBJ whole genome shotgun (WGS) entry which is preliminary data.</text>
</comment>